<proteinExistence type="predicted"/>
<comment type="caution">
    <text evidence="2">The sequence shown here is derived from an EMBL/GenBank/DDBJ whole genome shotgun (WGS) entry which is preliminary data.</text>
</comment>
<evidence type="ECO:0000313" key="3">
    <source>
        <dbReference type="Proteomes" id="UP001549366"/>
    </source>
</evidence>
<feature type="region of interest" description="Disordered" evidence="1">
    <location>
        <begin position="229"/>
        <end position="259"/>
    </location>
</feature>
<accession>A0ABV2SC87</accession>
<keyword evidence="3" id="KW-1185">Reference proteome</keyword>
<protein>
    <submittedName>
        <fullName evidence="2">Uncharacterized protein</fullName>
    </submittedName>
</protein>
<gene>
    <name evidence="2" type="ORF">V5J35_000568</name>
</gene>
<name>A0ABV2SC87_9GAMM</name>
<dbReference type="EMBL" id="JBEWTB010000002">
    <property type="protein sequence ID" value="MET4755376.1"/>
    <property type="molecule type" value="Genomic_DNA"/>
</dbReference>
<feature type="compositionally biased region" description="Acidic residues" evidence="1">
    <location>
        <begin position="240"/>
        <end position="257"/>
    </location>
</feature>
<feature type="region of interest" description="Disordered" evidence="1">
    <location>
        <begin position="162"/>
        <end position="181"/>
    </location>
</feature>
<feature type="compositionally biased region" description="Low complexity" evidence="1">
    <location>
        <begin position="163"/>
        <end position="175"/>
    </location>
</feature>
<dbReference type="Proteomes" id="UP001549366">
    <property type="component" value="Unassembled WGS sequence"/>
</dbReference>
<evidence type="ECO:0000313" key="2">
    <source>
        <dbReference type="EMBL" id="MET4755376.1"/>
    </source>
</evidence>
<sequence>MNTFSKLLRFHNLGLLLFLSLFVTTALGEKRKIFNLYKNGADQQITFMEDVDEDSPLSESENPRLQLLYGTILDQVCTFYSIVEMREYTGAGKKKQKKEKPFVHRLFLYPLNDVFAMEVTPFVGEITDDHNGLFLLENFPAIPSSDGEDLYLPIISSARLHSDSASDSPSDSASDNQSTDHSEDITFHVTFEYSAGGGRISPLSGLFRIDAYTGAFISLTLEGDAGVITPYDSSRRSSEDESDWTEEEDNDRTEEDDSTCHSCFEPFLRRFMLWWTSR</sequence>
<evidence type="ECO:0000256" key="1">
    <source>
        <dbReference type="SAM" id="MobiDB-lite"/>
    </source>
</evidence>
<organism evidence="2 3">
    <name type="scientific">Endozoicomonas lisbonensis</name>
    <dbReference type="NCBI Taxonomy" id="3120522"/>
    <lineage>
        <taxon>Bacteria</taxon>
        <taxon>Pseudomonadati</taxon>
        <taxon>Pseudomonadota</taxon>
        <taxon>Gammaproteobacteria</taxon>
        <taxon>Oceanospirillales</taxon>
        <taxon>Endozoicomonadaceae</taxon>
        <taxon>Endozoicomonas</taxon>
    </lineage>
</organism>
<dbReference type="RefSeq" id="WP_354009807.1">
    <property type="nucleotide sequence ID" value="NZ_JBEWTA010000001.1"/>
</dbReference>
<reference evidence="2 3" key="1">
    <citation type="submission" date="2024-06" db="EMBL/GenBank/DDBJ databases">
        <title>Genomic Encyclopedia of Type Strains, Phase V (KMG-V): Genome sequencing to study the core and pangenomes of soil and plant-associated prokaryotes.</title>
        <authorList>
            <person name="Whitman W."/>
        </authorList>
    </citation>
    <scope>NUCLEOTIDE SEQUENCE [LARGE SCALE GENOMIC DNA]</scope>
    <source>
        <strain evidence="2 3">NE40</strain>
    </source>
</reference>